<keyword evidence="5" id="KW-1185">Reference proteome</keyword>
<comment type="caution">
    <text evidence="4">The sequence shown here is derived from an EMBL/GenBank/DDBJ whole genome shotgun (WGS) entry which is preliminary data.</text>
</comment>
<feature type="compositionally biased region" description="Basic and acidic residues" evidence="2">
    <location>
        <begin position="11"/>
        <end position="33"/>
    </location>
</feature>
<dbReference type="SUPFAM" id="SSF69047">
    <property type="entry name" value="Hypothetical protein YjbJ"/>
    <property type="match status" value="1"/>
</dbReference>
<feature type="domain" description="CsbD-like" evidence="3">
    <location>
        <begin position="18"/>
        <end position="69"/>
    </location>
</feature>
<comment type="similarity">
    <text evidence="1">Belongs to the UPF0337 (CsbD) family.</text>
</comment>
<evidence type="ECO:0000256" key="1">
    <source>
        <dbReference type="ARBA" id="ARBA00009129"/>
    </source>
</evidence>
<feature type="region of interest" description="Disordered" evidence="2">
    <location>
        <begin position="1"/>
        <end position="44"/>
    </location>
</feature>
<evidence type="ECO:0000313" key="5">
    <source>
        <dbReference type="Proteomes" id="UP000568050"/>
    </source>
</evidence>
<dbReference type="InterPro" id="IPR008462">
    <property type="entry name" value="CsbD"/>
</dbReference>
<dbReference type="Gene3D" id="1.10.1470.10">
    <property type="entry name" value="YjbJ"/>
    <property type="match status" value="1"/>
</dbReference>
<evidence type="ECO:0000313" key="4">
    <source>
        <dbReference type="EMBL" id="MBB3022245.1"/>
    </source>
</evidence>
<proteinExistence type="inferred from homology"/>
<evidence type="ECO:0000259" key="3">
    <source>
        <dbReference type="Pfam" id="PF05532"/>
    </source>
</evidence>
<name>A0A839QR47_9MICO</name>
<reference evidence="4 5" key="1">
    <citation type="submission" date="2020-08" db="EMBL/GenBank/DDBJ databases">
        <title>Sequencing the genomes of 1000 actinobacteria strains.</title>
        <authorList>
            <person name="Klenk H.-P."/>
        </authorList>
    </citation>
    <scope>NUCLEOTIDE SEQUENCE [LARGE SCALE GENOMIC DNA]</scope>
    <source>
        <strain evidence="4 5">DSM 23040</strain>
    </source>
</reference>
<dbReference type="InterPro" id="IPR036629">
    <property type="entry name" value="YjbJ_sf"/>
</dbReference>
<dbReference type="AlphaFoldDB" id="A0A839QR47"/>
<evidence type="ECO:0000256" key="2">
    <source>
        <dbReference type="SAM" id="MobiDB-lite"/>
    </source>
</evidence>
<accession>A0A839QR47</accession>
<protein>
    <submittedName>
        <fullName evidence="4">Uncharacterized protein YjbJ (UPF0337 family)</fullName>
    </submittedName>
</protein>
<dbReference type="Proteomes" id="UP000568050">
    <property type="component" value="Unassembled WGS sequence"/>
</dbReference>
<dbReference type="RefSeq" id="WP_183374128.1">
    <property type="nucleotide sequence ID" value="NZ_CBCSFZ010000005.1"/>
</dbReference>
<dbReference type="Pfam" id="PF05532">
    <property type="entry name" value="CsbD"/>
    <property type="match status" value="1"/>
</dbReference>
<dbReference type="EMBL" id="JACHWP010000001">
    <property type="protein sequence ID" value="MBB3022245.1"/>
    <property type="molecule type" value="Genomic_DNA"/>
</dbReference>
<sequence length="101" mass="10755">MNNDFANKAESAADKFADKTKNKSDEFSGKAKEALGGLTGDDQLKGEGKAEALMAKGKDALDSVKNSIQDGSAQEVVKEKFEQVKGAVAEGVDKFQNRKSN</sequence>
<gene>
    <name evidence="4" type="ORF">FHX50_000493</name>
</gene>
<organism evidence="4 5">
    <name type="scientific">Helcobacillus massiliensis</name>
    <dbReference type="NCBI Taxonomy" id="521392"/>
    <lineage>
        <taxon>Bacteria</taxon>
        <taxon>Bacillati</taxon>
        <taxon>Actinomycetota</taxon>
        <taxon>Actinomycetes</taxon>
        <taxon>Micrococcales</taxon>
        <taxon>Dermabacteraceae</taxon>
        <taxon>Helcobacillus</taxon>
    </lineage>
</organism>